<evidence type="ECO:0000256" key="1">
    <source>
        <dbReference type="ARBA" id="ARBA00004606"/>
    </source>
</evidence>
<gene>
    <name evidence="9" type="ORF">HID58_031022</name>
</gene>
<keyword evidence="6" id="KW-0175">Coiled coil</keyword>
<evidence type="ECO:0000256" key="5">
    <source>
        <dbReference type="ARBA" id="ARBA00023180"/>
    </source>
</evidence>
<keyword evidence="2" id="KW-0328">Glycosyltransferase</keyword>
<organism evidence="9 10">
    <name type="scientific">Brassica napus</name>
    <name type="common">Rape</name>
    <dbReference type="NCBI Taxonomy" id="3708"/>
    <lineage>
        <taxon>Eukaryota</taxon>
        <taxon>Viridiplantae</taxon>
        <taxon>Streptophyta</taxon>
        <taxon>Embryophyta</taxon>
        <taxon>Tracheophyta</taxon>
        <taxon>Spermatophyta</taxon>
        <taxon>Magnoliopsida</taxon>
        <taxon>eudicotyledons</taxon>
        <taxon>Gunneridae</taxon>
        <taxon>Pentapetalae</taxon>
        <taxon>rosids</taxon>
        <taxon>malvids</taxon>
        <taxon>Brassicales</taxon>
        <taxon>Brassicaceae</taxon>
        <taxon>Brassiceae</taxon>
        <taxon>Brassica</taxon>
    </lineage>
</organism>
<feature type="coiled-coil region" evidence="6">
    <location>
        <begin position="349"/>
        <end position="376"/>
    </location>
</feature>
<keyword evidence="8" id="KW-0812">Transmembrane</keyword>
<feature type="region of interest" description="Disordered" evidence="7">
    <location>
        <begin position="741"/>
        <end position="793"/>
    </location>
</feature>
<feature type="compositionally biased region" description="Pro residues" evidence="7">
    <location>
        <begin position="741"/>
        <end position="757"/>
    </location>
</feature>
<keyword evidence="4 8" id="KW-0472">Membrane</keyword>
<dbReference type="InterPro" id="IPR003406">
    <property type="entry name" value="Glyco_trans_14"/>
</dbReference>
<dbReference type="Proteomes" id="UP000824890">
    <property type="component" value="Unassembled WGS sequence"/>
</dbReference>
<evidence type="ECO:0000256" key="6">
    <source>
        <dbReference type="SAM" id="Coils"/>
    </source>
</evidence>
<sequence length="793" mass="92371">MKKKNITAIVKELNVRMKKEPITLRYIHILVSVVFFSSAASLLFLLALYFNQQFQTSLFLVKDFSSNPLTSLPPPHSSGNDVADEELMRRAEMASRGVVMNETNPKVAFMFLTRWNLPLSPLWEMFFKGHEGFYSIYVHSSPEFTEEPLESSVFYKKRIPSKAVEWGESSMIDAERRLLSHAILEPSNARFVILSETCIPLFNFTTVYTYLMRATSSFLGSFDDPRPIGRGRYNPRMFPHLSLSDWRKGNQWFEISRKVAAEIVSDHRYYALFKENCRPPCYMDEHYLPTLVNKICPEMNSNRTVTSSFISAKAMEVKKANRKKTNEHVGRRDLNEPKSRNQYSFSKSIKENEKMVEEMEQQMLQLERKITEKKMYHEKAISTLKYNMRFGRIYNEKWARIEDDQYSFQSDCLKKMELDKITFANNAYRDKKAVTSFSSGKREINIHNLNHRMLHEAKSMDGERSLLKMLNPSKDGDSDFSINQIEDQMWELQRWMKWPEYYNNPGTMDREECERKLKELEWVKYQGFVNAPCKASLWNSLPSTKVLRNQIQSMLTRDEEKRKMVLVRRKKIESKERKIKKAEKEIKSMNKMVEVISNRKQRALEAISHEKNQRGSCTSTSMDSSSNHMVSLLKIESPTSGWVKPLKDLLKTIDGVDFKIDKRSKTVYIYGKTNPEIILEKIAKAGQKAEIIWSNHERKKPLDNQRGHPMQQCNNYHQQYYNGPPPPWMYQQPLPYQSYALPPPYPLQLNPPPPLPVPSGSQPKEPAAKSFPPTPPPPKNFTMGDLHPGCGIM</sequence>
<dbReference type="Pfam" id="PF02485">
    <property type="entry name" value="Branch"/>
    <property type="match status" value="1"/>
</dbReference>
<evidence type="ECO:0000313" key="10">
    <source>
        <dbReference type="Proteomes" id="UP000824890"/>
    </source>
</evidence>
<dbReference type="InterPro" id="IPR044174">
    <property type="entry name" value="BC10-like"/>
</dbReference>
<reference evidence="9 10" key="1">
    <citation type="submission" date="2021-05" db="EMBL/GenBank/DDBJ databases">
        <title>Genome Assembly of Synthetic Allotetraploid Brassica napus Reveals Homoeologous Exchanges between Subgenomes.</title>
        <authorList>
            <person name="Davis J.T."/>
        </authorList>
    </citation>
    <scope>NUCLEOTIDE SEQUENCE [LARGE SCALE GENOMIC DNA]</scope>
    <source>
        <strain evidence="10">cv. Da-Ae</strain>
        <tissue evidence="9">Seedling</tissue>
    </source>
</reference>
<evidence type="ECO:0000256" key="3">
    <source>
        <dbReference type="ARBA" id="ARBA00022679"/>
    </source>
</evidence>
<keyword evidence="5" id="KW-0325">Glycoprotein</keyword>
<comment type="subcellular location">
    <subcellularLocation>
        <location evidence="1">Membrane</location>
        <topology evidence="1">Single-pass type II membrane protein</topology>
    </subcellularLocation>
</comment>
<feature type="region of interest" description="Disordered" evidence="7">
    <location>
        <begin position="320"/>
        <end position="340"/>
    </location>
</feature>
<dbReference type="PANTHER" id="PTHR31042:SF120">
    <property type="entry name" value="HMA DOMAIN-CONTAINING PROTEIN"/>
    <property type="match status" value="1"/>
</dbReference>
<dbReference type="EMBL" id="JAGKQM010000008">
    <property type="protein sequence ID" value="KAH0916576.1"/>
    <property type="molecule type" value="Genomic_DNA"/>
</dbReference>
<feature type="coiled-coil region" evidence="6">
    <location>
        <begin position="565"/>
        <end position="599"/>
    </location>
</feature>
<protein>
    <submittedName>
        <fullName evidence="9">Uncharacterized protein</fullName>
    </submittedName>
</protein>
<evidence type="ECO:0000256" key="8">
    <source>
        <dbReference type="SAM" id="Phobius"/>
    </source>
</evidence>
<accession>A0ABQ8CHK5</accession>
<evidence type="ECO:0000256" key="2">
    <source>
        <dbReference type="ARBA" id="ARBA00022676"/>
    </source>
</evidence>
<keyword evidence="10" id="KW-1185">Reference proteome</keyword>
<evidence type="ECO:0000256" key="4">
    <source>
        <dbReference type="ARBA" id="ARBA00023136"/>
    </source>
</evidence>
<keyword evidence="3" id="KW-0808">Transferase</keyword>
<dbReference type="PANTHER" id="PTHR31042">
    <property type="entry name" value="CORE-2/I-BRANCHING BETA-1,6-N-ACETYLGLUCOSAMINYLTRANSFERASE FAMILY PROTEIN-RELATED"/>
    <property type="match status" value="1"/>
</dbReference>
<proteinExistence type="predicted"/>
<evidence type="ECO:0000256" key="7">
    <source>
        <dbReference type="SAM" id="MobiDB-lite"/>
    </source>
</evidence>
<name>A0ABQ8CHK5_BRANA</name>
<feature type="transmembrane region" description="Helical" evidence="8">
    <location>
        <begin position="26"/>
        <end position="50"/>
    </location>
</feature>
<feature type="compositionally biased region" description="Basic and acidic residues" evidence="7">
    <location>
        <begin position="320"/>
        <end position="339"/>
    </location>
</feature>
<evidence type="ECO:0000313" key="9">
    <source>
        <dbReference type="EMBL" id="KAH0916576.1"/>
    </source>
</evidence>
<keyword evidence="8" id="KW-1133">Transmembrane helix</keyword>
<comment type="caution">
    <text evidence="9">The sequence shown here is derived from an EMBL/GenBank/DDBJ whole genome shotgun (WGS) entry which is preliminary data.</text>
</comment>